<gene>
    <name evidence="1" type="ORF">A2983_03285</name>
</gene>
<sequence length="630" mass="71010">MPIFDSAEYVRSAIIFVTHNQNNDGGFTSITRNSLDKSPVNHSTIFYPALIGSILAMLKRKETHDIIKKINYFLQSEKSDNELWSYWAQTDTHNTQFPYPADLDDSSLAIVVQSVTKNLEIQTLIQYIQSLTNNEEKPGGPYKTWIMTKNEEKWSDIDPVVNAGIAYALKQQDVVLNNLNNYIIDRIATNNWRSPYYVSEPLMLFLLDRGLNGQCDTEIKKIVNGYSQKIDGLSLLELGLTLILMIKIGSDSIIITEYAKKIIGAGQAYAADPCILEKQENATTEISGCVALTATVCALAINYYDDYEVGRCSKSPIISSVENQLHDVIITTVAGKLNKLDHNLFTVGLQEFSTLVGTPLAREITLISFDIARAFEAELPLQLYIELGTANLWGWLSYQLYDGCYDEGTISQNLSLANICLREATLGYHAVATEYRIPTELVTDTLDHIDLAHAHELKERTHFFADSAYAKELLGSTTLNLCERSFGHTLGPQLISIISRQTKETQQQLKKLFTHYLNARQMCDDLHDWNEDYAANRLTGVTKPLFLSCYAFPALNNSGAAKEIFWEEGIVIAIRQAQQEIEQALYIMKKISWRASAPIMLSKTINRLGDALHTVMREHQTMQALIKHYN</sequence>
<dbReference type="Proteomes" id="UP000177040">
    <property type="component" value="Unassembled WGS sequence"/>
</dbReference>
<dbReference type="EMBL" id="MFQH01000009">
    <property type="protein sequence ID" value="OGH78514.1"/>
    <property type="molecule type" value="Genomic_DNA"/>
</dbReference>
<name>A0A1F6N3R7_9BACT</name>
<comment type="caution">
    <text evidence="1">The sequence shown here is derived from an EMBL/GenBank/DDBJ whole genome shotgun (WGS) entry which is preliminary data.</text>
</comment>
<evidence type="ECO:0000313" key="2">
    <source>
        <dbReference type="Proteomes" id="UP000177040"/>
    </source>
</evidence>
<accession>A0A1F6N3R7</accession>
<proteinExistence type="predicted"/>
<evidence type="ECO:0000313" key="1">
    <source>
        <dbReference type="EMBL" id="OGH78514.1"/>
    </source>
</evidence>
<dbReference type="SUPFAM" id="SSF48239">
    <property type="entry name" value="Terpenoid cyclases/Protein prenyltransferases"/>
    <property type="match status" value="1"/>
</dbReference>
<dbReference type="InterPro" id="IPR008930">
    <property type="entry name" value="Terpenoid_cyclase/PrenylTrfase"/>
</dbReference>
<protein>
    <submittedName>
        <fullName evidence="1">Uncharacterized protein</fullName>
    </submittedName>
</protein>
<organism evidence="1 2">
    <name type="scientific">Candidatus Magasanikbacteria bacterium RIFCSPLOWO2_01_FULL_40_15</name>
    <dbReference type="NCBI Taxonomy" id="1798686"/>
    <lineage>
        <taxon>Bacteria</taxon>
        <taxon>Candidatus Magasanikiibacteriota</taxon>
    </lineage>
</organism>
<reference evidence="1 2" key="1">
    <citation type="journal article" date="2016" name="Nat. Commun.">
        <title>Thousands of microbial genomes shed light on interconnected biogeochemical processes in an aquifer system.</title>
        <authorList>
            <person name="Anantharaman K."/>
            <person name="Brown C.T."/>
            <person name="Hug L.A."/>
            <person name="Sharon I."/>
            <person name="Castelle C.J."/>
            <person name="Probst A.J."/>
            <person name="Thomas B.C."/>
            <person name="Singh A."/>
            <person name="Wilkins M.J."/>
            <person name="Karaoz U."/>
            <person name="Brodie E.L."/>
            <person name="Williams K.H."/>
            <person name="Hubbard S.S."/>
            <person name="Banfield J.F."/>
        </authorList>
    </citation>
    <scope>NUCLEOTIDE SEQUENCE [LARGE SCALE GENOMIC DNA]</scope>
</reference>
<dbReference type="AlphaFoldDB" id="A0A1F6N3R7"/>